<evidence type="ECO:0000256" key="2">
    <source>
        <dbReference type="ARBA" id="ARBA00022741"/>
    </source>
</evidence>
<dbReference type="SUPFAM" id="SSF50331">
    <property type="entry name" value="MOP-like"/>
    <property type="match status" value="1"/>
</dbReference>
<dbReference type="Gene3D" id="3.40.50.300">
    <property type="entry name" value="P-loop containing nucleotide triphosphate hydrolases"/>
    <property type="match status" value="1"/>
</dbReference>
<dbReference type="PROSITE" id="PS00211">
    <property type="entry name" value="ABC_TRANSPORTER_1"/>
    <property type="match status" value="1"/>
</dbReference>
<dbReference type="InterPro" id="IPR027417">
    <property type="entry name" value="P-loop_NTPase"/>
</dbReference>
<dbReference type="InterPro" id="IPR012340">
    <property type="entry name" value="NA-bd_OB-fold"/>
</dbReference>
<dbReference type="InterPro" id="IPR017871">
    <property type="entry name" value="ABC_transporter-like_CS"/>
</dbReference>
<keyword evidence="1" id="KW-0813">Transport</keyword>
<name>A0A3D9I054_9BACL</name>
<comment type="caution">
    <text evidence="5">The sequence shown here is derived from an EMBL/GenBank/DDBJ whole genome shotgun (WGS) entry which is preliminary data.</text>
</comment>
<evidence type="ECO:0000313" key="5">
    <source>
        <dbReference type="EMBL" id="RED55148.1"/>
    </source>
</evidence>
<dbReference type="PANTHER" id="PTHR43875:SF1">
    <property type="entry name" value="OSMOPROTECTIVE COMPOUNDS UPTAKE ATP-BINDING PROTEIN GGTA"/>
    <property type="match status" value="1"/>
</dbReference>
<evidence type="ECO:0000256" key="1">
    <source>
        <dbReference type="ARBA" id="ARBA00022448"/>
    </source>
</evidence>
<accession>A0A3D9I054</accession>
<dbReference type="EMBL" id="QRDY01000019">
    <property type="protein sequence ID" value="RED55148.1"/>
    <property type="molecule type" value="Genomic_DNA"/>
</dbReference>
<dbReference type="RefSeq" id="WP_115995009.1">
    <property type="nucleotide sequence ID" value="NZ_QRDY01000019.1"/>
</dbReference>
<evidence type="ECO:0000259" key="4">
    <source>
        <dbReference type="PROSITE" id="PS50893"/>
    </source>
</evidence>
<dbReference type="GO" id="GO:0140359">
    <property type="term" value="F:ABC-type transporter activity"/>
    <property type="evidence" value="ECO:0007669"/>
    <property type="project" value="UniProtKB-ARBA"/>
</dbReference>
<dbReference type="Gene3D" id="2.40.50.140">
    <property type="entry name" value="Nucleic acid-binding proteins"/>
    <property type="match status" value="1"/>
</dbReference>
<dbReference type="PROSITE" id="PS50893">
    <property type="entry name" value="ABC_TRANSPORTER_2"/>
    <property type="match status" value="1"/>
</dbReference>
<evidence type="ECO:0000256" key="3">
    <source>
        <dbReference type="ARBA" id="ARBA00022840"/>
    </source>
</evidence>
<keyword evidence="3 5" id="KW-0067">ATP-binding</keyword>
<dbReference type="PANTHER" id="PTHR43875">
    <property type="entry name" value="MALTODEXTRIN IMPORT ATP-BINDING PROTEIN MSMX"/>
    <property type="match status" value="1"/>
</dbReference>
<keyword evidence="5" id="KW-0762">Sugar transport</keyword>
<dbReference type="FunFam" id="3.40.50.300:FF:000042">
    <property type="entry name" value="Maltose/maltodextrin ABC transporter, ATP-binding protein"/>
    <property type="match status" value="1"/>
</dbReference>
<dbReference type="Proteomes" id="UP000256869">
    <property type="component" value="Unassembled WGS sequence"/>
</dbReference>
<dbReference type="GO" id="GO:0005524">
    <property type="term" value="F:ATP binding"/>
    <property type="evidence" value="ECO:0007669"/>
    <property type="project" value="UniProtKB-KW"/>
</dbReference>
<dbReference type="Pfam" id="PF00005">
    <property type="entry name" value="ABC_tran"/>
    <property type="match status" value="1"/>
</dbReference>
<dbReference type="InterPro" id="IPR013611">
    <property type="entry name" value="Transp-assoc_OB_typ2"/>
</dbReference>
<dbReference type="Gene3D" id="2.40.50.100">
    <property type="match status" value="1"/>
</dbReference>
<dbReference type="InterPro" id="IPR008995">
    <property type="entry name" value="Mo/tungstate-bd_C_term_dom"/>
</dbReference>
<gene>
    <name evidence="5" type="ORF">DFP95_11983</name>
</gene>
<sequence length="376" mass="42154">MQVRLEQLTKAFESRKKDSVIAVNKLDLTIESGKLIGLLGPSGCGKSTTLFMVAGIHDVTDGKIYFDDRDVTELSADKRGIGLVFQNYALYPHLSVWDNIAFPLLNSKDMKKRLKKQFAEQHSNSPNYKAYINKLVEDAAKLVEITAYLDRKPGELSGGQQQRVAIARAIVKSPSILLMDEPLSNLDARLRIQTRDEIKRIQQQTGITTIMVTHDQEEALAISDEVIVLKDGLLQQQGAPQDVYDNPANQFVAEFISRSQINMVHGKIATNKLYLGQEEWFPLPAPLMDQEVTIGLRYENIKHAMENIERSFTASVTAKARIGGISTVQVRLADGQQITLLNDHDESLRESERLNLVVKPQSILVFNQKGEKILQC</sequence>
<dbReference type="InterPro" id="IPR003439">
    <property type="entry name" value="ABC_transporter-like_ATP-bd"/>
</dbReference>
<evidence type="ECO:0000313" key="6">
    <source>
        <dbReference type="Proteomes" id="UP000256869"/>
    </source>
</evidence>
<dbReference type="SMART" id="SM00382">
    <property type="entry name" value="AAA"/>
    <property type="match status" value="1"/>
</dbReference>
<dbReference type="GO" id="GO:0016887">
    <property type="term" value="F:ATP hydrolysis activity"/>
    <property type="evidence" value="ECO:0007669"/>
    <property type="project" value="InterPro"/>
</dbReference>
<organism evidence="5 6">
    <name type="scientific">Cohnella lupini</name>
    <dbReference type="NCBI Taxonomy" id="1294267"/>
    <lineage>
        <taxon>Bacteria</taxon>
        <taxon>Bacillati</taxon>
        <taxon>Bacillota</taxon>
        <taxon>Bacilli</taxon>
        <taxon>Bacillales</taxon>
        <taxon>Paenibacillaceae</taxon>
        <taxon>Cohnella</taxon>
    </lineage>
</organism>
<proteinExistence type="predicted"/>
<dbReference type="InterPro" id="IPR003593">
    <property type="entry name" value="AAA+_ATPase"/>
</dbReference>
<reference evidence="5 6" key="1">
    <citation type="submission" date="2018-07" db="EMBL/GenBank/DDBJ databases">
        <title>Genomic Encyclopedia of Type Strains, Phase III (KMG-III): the genomes of soil and plant-associated and newly described type strains.</title>
        <authorList>
            <person name="Whitman W."/>
        </authorList>
    </citation>
    <scope>NUCLEOTIDE SEQUENCE [LARGE SCALE GENOMIC DNA]</scope>
    <source>
        <strain evidence="5 6">CECT 8236</strain>
    </source>
</reference>
<protein>
    <submittedName>
        <fullName evidence="5">Multiple sugar transport system ATP-binding protein</fullName>
    </submittedName>
</protein>
<dbReference type="AlphaFoldDB" id="A0A3D9I054"/>
<dbReference type="OrthoDB" id="9802264at2"/>
<dbReference type="SUPFAM" id="SSF52540">
    <property type="entry name" value="P-loop containing nucleoside triphosphate hydrolases"/>
    <property type="match status" value="1"/>
</dbReference>
<dbReference type="InterPro" id="IPR047641">
    <property type="entry name" value="ABC_transpr_MalK/UgpC-like"/>
</dbReference>
<keyword evidence="2" id="KW-0547">Nucleotide-binding</keyword>
<dbReference type="Pfam" id="PF08402">
    <property type="entry name" value="TOBE_2"/>
    <property type="match status" value="1"/>
</dbReference>
<keyword evidence="6" id="KW-1185">Reference proteome</keyword>
<dbReference type="GO" id="GO:0055052">
    <property type="term" value="C:ATP-binding cassette (ABC) transporter complex, substrate-binding subunit-containing"/>
    <property type="evidence" value="ECO:0007669"/>
    <property type="project" value="TreeGrafter"/>
</dbReference>
<feature type="domain" description="ABC transporter" evidence="4">
    <location>
        <begin position="3"/>
        <end position="256"/>
    </location>
</feature>